<reference evidence="3 4" key="1">
    <citation type="submission" date="2019-02" db="EMBL/GenBank/DDBJ databases">
        <title>Deep-cultivation of Planctomycetes and their phenomic and genomic characterization uncovers novel biology.</title>
        <authorList>
            <person name="Wiegand S."/>
            <person name="Jogler M."/>
            <person name="Boedeker C."/>
            <person name="Pinto D."/>
            <person name="Vollmers J."/>
            <person name="Rivas-Marin E."/>
            <person name="Kohn T."/>
            <person name="Peeters S.H."/>
            <person name="Heuer A."/>
            <person name="Rast P."/>
            <person name="Oberbeckmann S."/>
            <person name="Bunk B."/>
            <person name="Jeske O."/>
            <person name="Meyerdierks A."/>
            <person name="Storesund J.E."/>
            <person name="Kallscheuer N."/>
            <person name="Luecker S."/>
            <person name="Lage O.M."/>
            <person name="Pohl T."/>
            <person name="Merkel B.J."/>
            <person name="Hornburger P."/>
            <person name="Mueller R.-W."/>
            <person name="Bruemmer F."/>
            <person name="Labrenz M."/>
            <person name="Spormann A.M."/>
            <person name="Op den Camp H."/>
            <person name="Overmann J."/>
            <person name="Amann R."/>
            <person name="Jetten M.S.M."/>
            <person name="Mascher T."/>
            <person name="Medema M.H."/>
            <person name="Devos D.P."/>
            <person name="Kaster A.-K."/>
            <person name="Ovreas L."/>
            <person name="Rohde M."/>
            <person name="Galperin M.Y."/>
            <person name="Jogler C."/>
        </authorList>
    </citation>
    <scope>NUCLEOTIDE SEQUENCE [LARGE SCALE GENOMIC DNA]</scope>
    <source>
        <strain evidence="3 4">KS4</strain>
    </source>
</reference>
<protein>
    <submittedName>
        <fullName evidence="3">PEP-CTERM motif protein</fullName>
    </submittedName>
</protein>
<dbReference type="Pfam" id="PF07589">
    <property type="entry name" value="PEP-CTERM"/>
    <property type="match status" value="1"/>
</dbReference>
<evidence type="ECO:0000313" key="4">
    <source>
        <dbReference type="Proteomes" id="UP000317369"/>
    </source>
</evidence>
<keyword evidence="4" id="KW-1185">Reference proteome</keyword>
<evidence type="ECO:0000256" key="1">
    <source>
        <dbReference type="SAM" id="SignalP"/>
    </source>
</evidence>
<feature type="signal peptide" evidence="1">
    <location>
        <begin position="1"/>
        <end position="22"/>
    </location>
</feature>
<evidence type="ECO:0000313" key="3">
    <source>
        <dbReference type="EMBL" id="QDU35244.1"/>
    </source>
</evidence>
<name>A0A517YYE7_9BACT</name>
<dbReference type="InterPro" id="IPR013424">
    <property type="entry name" value="Ice-binding_C"/>
</dbReference>
<dbReference type="KEGG" id="pcor:KS4_33250"/>
<feature type="domain" description="Ice-binding protein C-terminal" evidence="2">
    <location>
        <begin position="216"/>
        <end position="238"/>
    </location>
</feature>
<gene>
    <name evidence="3" type="ORF">KS4_33250</name>
</gene>
<dbReference type="EMBL" id="CP036425">
    <property type="protein sequence ID" value="QDU35244.1"/>
    <property type="molecule type" value="Genomic_DNA"/>
</dbReference>
<dbReference type="Proteomes" id="UP000317369">
    <property type="component" value="Chromosome"/>
</dbReference>
<organism evidence="3 4">
    <name type="scientific">Poriferisphaera corsica</name>
    <dbReference type="NCBI Taxonomy" id="2528020"/>
    <lineage>
        <taxon>Bacteria</taxon>
        <taxon>Pseudomonadati</taxon>
        <taxon>Planctomycetota</taxon>
        <taxon>Phycisphaerae</taxon>
        <taxon>Phycisphaerales</taxon>
        <taxon>Phycisphaeraceae</taxon>
        <taxon>Poriferisphaera</taxon>
    </lineage>
</organism>
<proteinExistence type="predicted"/>
<feature type="chain" id="PRO_5021804910" evidence="1">
    <location>
        <begin position="23"/>
        <end position="238"/>
    </location>
</feature>
<dbReference type="AlphaFoldDB" id="A0A517YYE7"/>
<sequence length="238" mass="25449" precursor="true">MRSTRLALAGLTAMTLASTSFAGMVYQDYEGTWDTDTDTVNFSYAITTSGSNQNIGAESTLEIVDGGYNSTKAAKIKIVASAADQAPDARYIVNKNATITAANPKVDANGYLGYYYKLDSQYADQAVKLALTIDDPGTADTAVKVDAIADGNWHMVQWSLDNNDDWDVFAYPGGLGNGQVDEAKISIDSLYIGGKEGANFEIFIDTITHAETGLTDVPEPASLALLGLGSLAFMRRRK</sequence>
<dbReference type="NCBIfam" id="TIGR02595">
    <property type="entry name" value="PEP_CTERM"/>
    <property type="match status" value="1"/>
</dbReference>
<accession>A0A517YYE7</accession>
<keyword evidence="1" id="KW-0732">Signal</keyword>
<dbReference type="RefSeq" id="WP_200761349.1">
    <property type="nucleotide sequence ID" value="NZ_CP036425.1"/>
</dbReference>
<evidence type="ECO:0000259" key="2">
    <source>
        <dbReference type="Pfam" id="PF07589"/>
    </source>
</evidence>